<sequence length="191" mass="21612">MVQFDSALESNLVLVRRDPGSFRGQRGGKTFDGLAKCVSRDDVPFYSRPQLTKDGKLQPRKDPRRARTAQVSKQQSVLTEISCEAARGDLEGLFTHFCTDSNRLLVRVFYTIFFSPTLQIAMRRNSPGTEIFHHDNREAASSASLETFTQTLTNAHILGTQFHWSSEDSWTASLWQSEVRGETGTDFQFLD</sequence>
<name>A0AAE0ZC31_9GAST</name>
<evidence type="ECO:0000256" key="1">
    <source>
        <dbReference type="SAM" id="MobiDB-lite"/>
    </source>
</evidence>
<organism evidence="2 3">
    <name type="scientific">Elysia crispata</name>
    <name type="common">lettuce slug</name>
    <dbReference type="NCBI Taxonomy" id="231223"/>
    <lineage>
        <taxon>Eukaryota</taxon>
        <taxon>Metazoa</taxon>
        <taxon>Spiralia</taxon>
        <taxon>Lophotrochozoa</taxon>
        <taxon>Mollusca</taxon>
        <taxon>Gastropoda</taxon>
        <taxon>Heterobranchia</taxon>
        <taxon>Euthyneura</taxon>
        <taxon>Panpulmonata</taxon>
        <taxon>Sacoglossa</taxon>
        <taxon>Placobranchoidea</taxon>
        <taxon>Plakobranchidae</taxon>
        <taxon>Elysia</taxon>
    </lineage>
</organism>
<feature type="region of interest" description="Disordered" evidence="1">
    <location>
        <begin position="49"/>
        <end position="71"/>
    </location>
</feature>
<dbReference type="EMBL" id="JAWDGP010004234">
    <property type="protein sequence ID" value="KAK3766420.1"/>
    <property type="molecule type" value="Genomic_DNA"/>
</dbReference>
<protein>
    <submittedName>
        <fullName evidence="2">Uncharacterized protein</fullName>
    </submittedName>
</protein>
<proteinExistence type="predicted"/>
<comment type="caution">
    <text evidence="2">The sequence shown here is derived from an EMBL/GenBank/DDBJ whole genome shotgun (WGS) entry which is preliminary data.</text>
</comment>
<dbReference type="AlphaFoldDB" id="A0AAE0ZC31"/>
<dbReference type="Proteomes" id="UP001283361">
    <property type="component" value="Unassembled WGS sequence"/>
</dbReference>
<keyword evidence="3" id="KW-1185">Reference proteome</keyword>
<gene>
    <name evidence="2" type="ORF">RRG08_056094</name>
</gene>
<feature type="compositionally biased region" description="Basic and acidic residues" evidence="1">
    <location>
        <begin position="51"/>
        <end position="61"/>
    </location>
</feature>
<evidence type="ECO:0000313" key="3">
    <source>
        <dbReference type="Proteomes" id="UP001283361"/>
    </source>
</evidence>
<reference evidence="2" key="1">
    <citation type="journal article" date="2023" name="G3 (Bethesda)">
        <title>A reference genome for the long-term kleptoplast-retaining sea slug Elysia crispata morphotype clarki.</title>
        <authorList>
            <person name="Eastman K.E."/>
            <person name="Pendleton A.L."/>
            <person name="Shaikh M.A."/>
            <person name="Suttiyut T."/>
            <person name="Ogas R."/>
            <person name="Tomko P."/>
            <person name="Gavelis G."/>
            <person name="Widhalm J.R."/>
            <person name="Wisecaver J.H."/>
        </authorList>
    </citation>
    <scope>NUCLEOTIDE SEQUENCE</scope>
    <source>
        <strain evidence="2">ECLA1</strain>
    </source>
</reference>
<accession>A0AAE0ZC31</accession>
<evidence type="ECO:0000313" key="2">
    <source>
        <dbReference type="EMBL" id="KAK3766420.1"/>
    </source>
</evidence>